<protein>
    <recommendedName>
        <fullName evidence="5">Lipoprotein</fullName>
    </recommendedName>
</protein>
<dbReference type="Proteomes" id="UP000248198">
    <property type="component" value="Unassembled WGS sequence"/>
</dbReference>
<gene>
    <name evidence="3" type="ORF">B0O44_103544</name>
</gene>
<proteinExistence type="predicted"/>
<name>A0A318UIF8_9SPHI</name>
<evidence type="ECO:0000313" key="4">
    <source>
        <dbReference type="Proteomes" id="UP000248198"/>
    </source>
</evidence>
<keyword evidence="4" id="KW-1185">Reference proteome</keyword>
<dbReference type="EMBL" id="QKLU01000003">
    <property type="protein sequence ID" value="PYF75097.1"/>
    <property type="molecule type" value="Genomic_DNA"/>
</dbReference>
<comment type="caution">
    <text evidence="3">The sequence shown here is derived from an EMBL/GenBank/DDBJ whole genome shotgun (WGS) entry which is preliminary data.</text>
</comment>
<keyword evidence="2" id="KW-0732">Signal</keyword>
<feature type="chain" id="PRO_5016294342" description="Lipoprotein" evidence="2">
    <location>
        <begin position="24"/>
        <end position="530"/>
    </location>
</feature>
<evidence type="ECO:0000313" key="3">
    <source>
        <dbReference type="EMBL" id="PYF75097.1"/>
    </source>
</evidence>
<feature type="signal peptide" evidence="2">
    <location>
        <begin position="1"/>
        <end position="23"/>
    </location>
</feature>
<accession>A0A318UIF8</accession>
<evidence type="ECO:0008006" key="5">
    <source>
        <dbReference type="Google" id="ProtNLM"/>
    </source>
</evidence>
<feature type="compositionally biased region" description="Polar residues" evidence="1">
    <location>
        <begin position="202"/>
        <end position="224"/>
    </location>
</feature>
<dbReference type="RefSeq" id="WP_110830126.1">
    <property type="nucleotide sequence ID" value="NZ_QKLU01000003.1"/>
</dbReference>
<dbReference type="AlphaFoldDB" id="A0A318UIF8"/>
<evidence type="ECO:0000256" key="1">
    <source>
        <dbReference type="SAM" id="MobiDB-lite"/>
    </source>
</evidence>
<sequence length="530" mass="59124">MNRKFVLNLLAGMAGLFICSCAAKPILTNFHEGVYGYDSTKMDVLEVTVTPRPVIVPKEDKPVLRTFVDFPDSLKHLYLKTMAARTKTPEELVKALQIPLVKEEKKEAAARPTKFDEFKLVFEFSNTKKYYNSKLMMHPGTRMELLNTTLSIAPDSYASFYSIDKLQNEIEQADFGALSRMQNVKYDLKLTGEGSLGSGTTQKTVNGSSNSNSRKNDYTGTAYNGSDKETGKNNAVNSFENGSTSNRETNTTADAKATAKAEAAYANEQVINEARAVKLERMRLGFAMKEKSLSITQGALPGGDISLNVFVTAVLQFKNPKDAHLVDTQDVYYFENLFDADNQATPAKDLSFSKRRVTYVNCKNATDINLSSSYEGSVRMVGNEKGKSGNNMLEYDDHVTYRKLIKGVPQELKIDAQRFCKNTYRVVANIDEGKEDYVLRISAPLDMKVTLFTDDEPELFLQWLRNVISQPKVAALTSKKIRLYFYSASSKKSILVVGSEVAKSLKDLDRLSNIRLEEVLPPVAPVVDKS</sequence>
<feature type="compositionally biased region" description="Polar residues" evidence="1">
    <location>
        <begin position="232"/>
        <end position="247"/>
    </location>
</feature>
<dbReference type="OrthoDB" id="1440501at2"/>
<evidence type="ECO:0000256" key="2">
    <source>
        <dbReference type="SAM" id="SignalP"/>
    </source>
</evidence>
<organism evidence="3 4">
    <name type="scientific">Pedobacter nutrimenti</name>
    <dbReference type="NCBI Taxonomy" id="1241337"/>
    <lineage>
        <taxon>Bacteria</taxon>
        <taxon>Pseudomonadati</taxon>
        <taxon>Bacteroidota</taxon>
        <taxon>Sphingobacteriia</taxon>
        <taxon>Sphingobacteriales</taxon>
        <taxon>Sphingobacteriaceae</taxon>
        <taxon>Pedobacter</taxon>
    </lineage>
</organism>
<dbReference type="PROSITE" id="PS51257">
    <property type="entry name" value="PROKAR_LIPOPROTEIN"/>
    <property type="match status" value="1"/>
</dbReference>
<feature type="region of interest" description="Disordered" evidence="1">
    <location>
        <begin position="191"/>
        <end position="255"/>
    </location>
</feature>
<reference evidence="3 4" key="1">
    <citation type="submission" date="2018-06" db="EMBL/GenBank/DDBJ databases">
        <title>Genomic Encyclopedia of Archaeal and Bacterial Type Strains, Phase II (KMG-II): from individual species to whole genera.</title>
        <authorList>
            <person name="Goeker M."/>
        </authorList>
    </citation>
    <scope>NUCLEOTIDE SEQUENCE [LARGE SCALE GENOMIC DNA]</scope>
    <source>
        <strain evidence="3 4">DSM 27372</strain>
    </source>
</reference>